<organism evidence="4 5">
    <name type="scientific">Psychrosphaera algicola</name>
    <dbReference type="NCBI Taxonomy" id="3023714"/>
    <lineage>
        <taxon>Bacteria</taxon>
        <taxon>Pseudomonadati</taxon>
        <taxon>Pseudomonadota</taxon>
        <taxon>Gammaproteobacteria</taxon>
        <taxon>Alteromonadales</taxon>
        <taxon>Pseudoalteromonadaceae</taxon>
        <taxon>Psychrosphaera</taxon>
    </lineage>
</organism>
<name>A0ABT5FE63_9GAMM</name>
<dbReference type="SMART" id="SM00052">
    <property type="entry name" value="EAL"/>
    <property type="match status" value="1"/>
</dbReference>
<dbReference type="PROSITE" id="PS50110">
    <property type="entry name" value="RESPONSE_REGULATORY"/>
    <property type="match status" value="1"/>
</dbReference>
<feature type="domain" description="EAL" evidence="3">
    <location>
        <begin position="248"/>
        <end position="501"/>
    </location>
</feature>
<dbReference type="SMART" id="SM00267">
    <property type="entry name" value="GGDEF"/>
    <property type="match status" value="1"/>
</dbReference>
<dbReference type="PANTHER" id="PTHR33121:SF70">
    <property type="entry name" value="SIGNALING PROTEIN YKOW"/>
    <property type="match status" value="1"/>
</dbReference>
<dbReference type="CDD" id="cd01948">
    <property type="entry name" value="EAL"/>
    <property type="match status" value="1"/>
</dbReference>
<dbReference type="InterPro" id="IPR001789">
    <property type="entry name" value="Sig_transdc_resp-reg_receiver"/>
</dbReference>
<dbReference type="EMBL" id="JAQOMS010000002">
    <property type="protein sequence ID" value="MDC2889845.1"/>
    <property type="molecule type" value="Genomic_DNA"/>
</dbReference>
<dbReference type="InterPro" id="IPR011006">
    <property type="entry name" value="CheY-like_superfamily"/>
</dbReference>
<dbReference type="SUPFAM" id="SSF52172">
    <property type="entry name" value="CheY-like"/>
    <property type="match status" value="1"/>
</dbReference>
<evidence type="ECO:0000313" key="4">
    <source>
        <dbReference type="EMBL" id="MDC2889845.1"/>
    </source>
</evidence>
<protein>
    <submittedName>
        <fullName evidence="4">EAL domain-containing protein</fullName>
    </submittedName>
</protein>
<dbReference type="InterPro" id="IPR000160">
    <property type="entry name" value="GGDEF_dom"/>
</dbReference>
<dbReference type="Gene3D" id="3.40.50.2300">
    <property type="match status" value="1"/>
</dbReference>
<reference evidence="4 5" key="1">
    <citation type="submission" date="2023-01" db="EMBL/GenBank/DDBJ databases">
        <title>Psychrosphaera sp. nov., isolated from marine algae.</title>
        <authorList>
            <person name="Bayburt H."/>
            <person name="Choi B.J."/>
            <person name="Kim J.M."/>
            <person name="Choi D.G."/>
            <person name="Jeon C.O."/>
        </authorList>
    </citation>
    <scope>NUCLEOTIDE SEQUENCE [LARGE SCALE GENOMIC DNA]</scope>
    <source>
        <strain evidence="4 5">G1-22</strain>
    </source>
</reference>
<dbReference type="Gene3D" id="3.20.20.450">
    <property type="entry name" value="EAL domain"/>
    <property type="match status" value="1"/>
</dbReference>
<dbReference type="Pfam" id="PF00072">
    <property type="entry name" value="Response_reg"/>
    <property type="match status" value="1"/>
</dbReference>
<dbReference type="Pfam" id="PF00563">
    <property type="entry name" value="EAL"/>
    <property type="match status" value="1"/>
</dbReference>
<comment type="caution">
    <text evidence="4">The sequence shown here is derived from an EMBL/GenBank/DDBJ whole genome shotgun (WGS) entry which is preliminary data.</text>
</comment>
<dbReference type="Gene3D" id="3.30.70.270">
    <property type="match status" value="1"/>
</dbReference>
<dbReference type="InterPro" id="IPR001633">
    <property type="entry name" value="EAL_dom"/>
</dbReference>
<gene>
    <name evidence="4" type="ORF">PN838_15035</name>
</gene>
<dbReference type="RefSeq" id="WP_272181189.1">
    <property type="nucleotide sequence ID" value="NZ_JAQOMS010000002.1"/>
</dbReference>
<dbReference type="Pfam" id="PF00990">
    <property type="entry name" value="GGDEF"/>
    <property type="match status" value="1"/>
</dbReference>
<dbReference type="SUPFAM" id="SSF141868">
    <property type="entry name" value="EAL domain-like"/>
    <property type="match status" value="1"/>
</dbReference>
<dbReference type="InterPro" id="IPR043128">
    <property type="entry name" value="Rev_trsase/Diguanyl_cyclase"/>
</dbReference>
<dbReference type="InterPro" id="IPR029787">
    <property type="entry name" value="Nucleotide_cyclase"/>
</dbReference>
<dbReference type="PANTHER" id="PTHR33121">
    <property type="entry name" value="CYCLIC DI-GMP PHOSPHODIESTERASE PDEF"/>
    <property type="match status" value="1"/>
</dbReference>
<dbReference type="InterPro" id="IPR050706">
    <property type="entry name" value="Cyclic-di-GMP_PDE-like"/>
</dbReference>
<keyword evidence="5" id="KW-1185">Reference proteome</keyword>
<sequence length="501" mass="56677">MDGFEVLEKIKSTPKTANISVIMISALDDIQNVIKGIEMGADDFLPKPFNPILLNARLKAAVRKRRLVNIETNYYKDFDKDTDFAKLELFSGTLDNEMSNNLDTTFVVVYIRFSLFNFISQTLGPDLAREYIQHQGVRVAKTCKDPEITIGRLADDVIAISGTAKNLAYLVENIETLDKLYSPLNQTITLEKETFKGNLGIGISMTKGREKKPKSLIANAAFASQTALDNDIGIAFYDPELHQSNLNKFHLEPKLKEAIRNRELCLYYQPIVNTITSEIETFEALIRWIQPDGSFITPFKFIPLAEETGLIFDIDSFVIDETCNQISKWITKYGPDKEFSVGVNISAKHWVNPSLIKEVDSALRKYNIPSKYLKLEMTESAMVDDANAVKKIVSILKSMGIKIALDDFGTGYSSLGYLIEFPVDILKVDKVFVDDLHTENKRQKLMSHILSIANSLGMKSIVEGVEHVQQVEILKQFSCDQIQGYYFYKPMPPVEIEKIFN</sequence>
<comment type="caution">
    <text evidence="1">Lacks conserved residue(s) required for the propagation of feature annotation.</text>
</comment>
<evidence type="ECO:0000259" key="2">
    <source>
        <dbReference type="PROSITE" id="PS50110"/>
    </source>
</evidence>
<proteinExistence type="predicted"/>
<dbReference type="SUPFAM" id="SSF55073">
    <property type="entry name" value="Nucleotide cyclase"/>
    <property type="match status" value="1"/>
</dbReference>
<dbReference type="Proteomes" id="UP001528411">
    <property type="component" value="Unassembled WGS sequence"/>
</dbReference>
<dbReference type="InterPro" id="IPR035919">
    <property type="entry name" value="EAL_sf"/>
</dbReference>
<evidence type="ECO:0000259" key="3">
    <source>
        <dbReference type="PROSITE" id="PS50883"/>
    </source>
</evidence>
<accession>A0ABT5FE63</accession>
<dbReference type="PROSITE" id="PS50883">
    <property type="entry name" value="EAL"/>
    <property type="match status" value="1"/>
</dbReference>
<feature type="domain" description="Response regulatory" evidence="2">
    <location>
        <begin position="1"/>
        <end position="62"/>
    </location>
</feature>
<evidence type="ECO:0000313" key="5">
    <source>
        <dbReference type="Proteomes" id="UP001528411"/>
    </source>
</evidence>
<evidence type="ECO:0000256" key="1">
    <source>
        <dbReference type="PROSITE-ProRule" id="PRU00169"/>
    </source>
</evidence>